<dbReference type="EMBL" id="ML995810">
    <property type="protein sequence ID" value="KAF2773716.1"/>
    <property type="molecule type" value="Genomic_DNA"/>
</dbReference>
<accession>A0A6G1LLH6</accession>
<evidence type="ECO:0000313" key="3">
    <source>
        <dbReference type="Proteomes" id="UP000799436"/>
    </source>
</evidence>
<gene>
    <name evidence="2" type="ORF">EJ03DRAFT_347684</name>
</gene>
<evidence type="ECO:0000256" key="1">
    <source>
        <dbReference type="SAM" id="MobiDB-lite"/>
    </source>
</evidence>
<sequence length="301" mass="34236">MFAMAGLDLPYRNRKDASRASSVRGFSRRRHGASPTTALDQSLWMPMMSPDLWRRDFVGRGATPAPGISGFQSPESMPFFRATQPQTEQKYGGSDRRYGRSASDRGEYGLPFDQAADALCQALHFAIKHCQNLRESFNQEVVKSTITSWAPPKVVDALWIMKLDWDGIDSSEAERAPNAQRTPETVTFKDVVTNLFKAREALKTCARPRVEYFGEADSKPSPEVFRNTMKKLECIMSGVEEMMKSVRFDRSLMEHLVKDMTAATALLGEVEDLWLPARKQRAAEKARTKWEEENYVWAEYE</sequence>
<dbReference type="AlphaFoldDB" id="A0A6G1LLH6"/>
<organism evidence="2 3">
    <name type="scientific">Teratosphaeria nubilosa</name>
    <dbReference type="NCBI Taxonomy" id="161662"/>
    <lineage>
        <taxon>Eukaryota</taxon>
        <taxon>Fungi</taxon>
        <taxon>Dikarya</taxon>
        <taxon>Ascomycota</taxon>
        <taxon>Pezizomycotina</taxon>
        <taxon>Dothideomycetes</taxon>
        <taxon>Dothideomycetidae</taxon>
        <taxon>Mycosphaerellales</taxon>
        <taxon>Teratosphaeriaceae</taxon>
        <taxon>Teratosphaeria</taxon>
    </lineage>
</organism>
<feature type="region of interest" description="Disordered" evidence="1">
    <location>
        <begin position="84"/>
        <end position="103"/>
    </location>
</feature>
<feature type="region of interest" description="Disordered" evidence="1">
    <location>
        <begin position="18"/>
        <end position="38"/>
    </location>
</feature>
<dbReference type="OrthoDB" id="3865732at2759"/>
<evidence type="ECO:0000313" key="2">
    <source>
        <dbReference type="EMBL" id="KAF2773716.1"/>
    </source>
</evidence>
<name>A0A6G1LLH6_9PEZI</name>
<protein>
    <submittedName>
        <fullName evidence="2">Uncharacterized protein</fullName>
    </submittedName>
</protein>
<dbReference type="Proteomes" id="UP000799436">
    <property type="component" value="Unassembled WGS sequence"/>
</dbReference>
<reference evidence="2" key="1">
    <citation type="journal article" date="2020" name="Stud. Mycol.">
        <title>101 Dothideomycetes genomes: a test case for predicting lifestyles and emergence of pathogens.</title>
        <authorList>
            <person name="Haridas S."/>
            <person name="Albert R."/>
            <person name="Binder M."/>
            <person name="Bloem J."/>
            <person name="Labutti K."/>
            <person name="Salamov A."/>
            <person name="Andreopoulos B."/>
            <person name="Baker S."/>
            <person name="Barry K."/>
            <person name="Bills G."/>
            <person name="Bluhm B."/>
            <person name="Cannon C."/>
            <person name="Castanera R."/>
            <person name="Culley D."/>
            <person name="Daum C."/>
            <person name="Ezra D."/>
            <person name="Gonzalez J."/>
            <person name="Henrissat B."/>
            <person name="Kuo A."/>
            <person name="Liang C."/>
            <person name="Lipzen A."/>
            <person name="Lutzoni F."/>
            <person name="Magnuson J."/>
            <person name="Mondo S."/>
            <person name="Nolan M."/>
            <person name="Ohm R."/>
            <person name="Pangilinan J."/>
            <person name="Park H.-J."/>
            <person name="Ramirez L."/>
            <person name="Alfaro M."/>
            <person name="Sun H."/>
            <person name="Tritt A."/>
            <person name="Yoshinaga Y."/>
            <person name="Zwiers L.-H."/>
            <person name="Turgeon B."/>
            <person name="Goodwin S."/>
            <person name="Spatafora J."/>
            <person name="Crous P."/>
            <person name="Grigoriev I."/>
        </authorList>
    </citation>
    <scope>NUCLEOTIDE SEQUENCE</scope>
    <source>
        <strain evidence="2">CBS 116005</strain>
    </source>
</reference>
<feature type="compositionally biased region" description="Basic and acidic residues" evidence="1">
    <location>
        <begin position="93"/>
        <end position="103"/>
    </location>
</feature>
<keyword evidence="3" id="KW-1185">Reference proteome</keyword>
<proteinExistence type="predicted"/>